<dbReference type="Gene3D" id="2.10.25.10">
    <property type="entry name" value="Laminin"/>
    <property type="match status" value="1"/>
</dbReference>
<dbReference type="Proteomes" id="UP000617340">
    <property type="component" value="Unassembled WGS sequence"/>
</dbReference>
<dbReference type="AlphaFoldDB" id="A0A834NML3"/>
<gene>
    <name evidence="7" type="ORF">HZH68_002569</name>
</gene>
<evidence type="ECO:0000256" key="3">
    <source>
        <dbReference type="ARBA" id="ARBA00022900"/>
    </source>
</evidence>
<dbReference type="PANTHER" id="PTHR23259">
    <property type="entry name" value="RIDDLE"/>
    <property type="match status" value="1"/>
</dbReference>
<dbReference type="InterPro" id="IPR036084">
    <property type="entry name" value="Ser_inhib-like_sf"/>
</dbReference>
<feature type="chain" id="PRO_5032757175" description="TIL domain-containing protein" evidence="5">
    <location>
        <begin position="18"/>
        <end position="77"/>
    </location>
</feature>
<dbReference type="CDD" id="cd19941">
    <property type="entry name" value="TIL"/>
    <property type="match status" value="1"/>
</dbReference>
<evidence type="ECO:0000313" key="7">
    <source>
        <dbReference type="EMBL" id="KAF7414080.1"/>
    </source>
</evidence>
<protein>
    <recommendedName>
        <fullName evidence="6">TIL domain-containing protein</fullName>
    </recommendedName>
</protein>
<keyword evidence="4" id="KW-1015">Disulfide bond</keyword>
<comment type="similarity">
    <text evidence="1">Belongs to the serine protease inhibitor-like (TIL domain-containing) family.</text>
</comment>
<evidence type="ECO:0000259" key="6">
    <source>
        <dbReference type="Pfam" id="PF01826"/>
    </source>
</evidence>
<dbReference type="InterPro" id="IPR002919">
    <property type="entry name" value="TIL_dom"/>
</dbReference>
<reference evidence="7" key="1">
    <citation type="journal article" date="2020" name="G3 (Bethesda)">
        <title>High-Quality Assemblies for Three Invasive Social Wasps from the &lt;i&gt;Vespula&lt;/i&gt; Genus.</title>
        <authorList>
            <person name="Harrop T.W.R."/>
            <person name="Guhlin J."/>
            <person name="McLaughlin G.M."/>
            <person name="Permina E."/>
            <person name="Stockwell P."/>
            <person name="Gilligan J."/>
            <person name="Le Lec M.F."/>
            <person name="Gruber M.A.M."/>
            <person name="Quinn O."/>
            <person name="Lovegrove M."/>
            <person name="Duncan E.J."/>
            <person name="Remnant E.J."/>
            <person name="Van Eeckhoven J."/>
            <person name="Graham B."/>
            <person name="Knapp R.A."/>
            <person name="Langford K.W."/>
            <person name="Kronenberg Z."/>
            <person name="Press M.O."/>
            <person name="Eacker S.M."/>
            <person name="Wilson-Rankin E.E."/>
            <person name="Purcell J."/>
            <person name="Lester P.J."/>
            <person name="Dearden P.K."/>
        </authorList>
    </citation>
    <scope>NUCLEOTIDE SEQUENCE</scope>
    <source>
        <strain evidence="7">Linc-1</strain>
    </source>
</reference>
<dbReference type="PANTHER" id="PTHR23259:SF70">
    <property type="entry name" value="ACCESSORY GLAND PROTEIN ACP62F-RELATED"/>
    <property type="match status" value="1"/>
</dbReference>
<dbReference type="InterPro" id="IPR051368">
    <property type="entry name" value="SerProtInhib-TIL_Domain"/>
</dbReference>
<keyword evidence="2" id="KW-0646">Protease inhibitor</keyword>
<sequence length="77" mass="8091">MSRVIFALLVLVAIASANPLQRTNCGENEEFVTCGSACEPSCGVTKDICTLQCIIGCQCKEGYLRSGNGVCVSPNTC</sequence>
<keyword evidence="3" id="KW-0722">Serine protease inhibitor</keyword>
<evidence type="ECO:0000256" key="5">
    <source>
        <dbReference type="SAM" id="SignalP"/>
    </source>
</evidence>
<organism evidence="7 8">
    <name type="scientific">Vespula germanica</name>
    <name type="common">German yellow jacket</name>
    <name type="synonym">Paravespula germanica</name>
    <dbReference type="NCBI Taxonomy" id="30212"/>
    <lineage>
        <taxon>Eukaryota</taxon>
        <taxon>Metazoa</taxon>
        <taxon>Ecdysozoa</taxon>
        <taxon>Arthropoda</taxon>
        <taxon>Hexapoda</taxon>
        <taxon>Insecta</taxon>
        <taxon>Pterygota</taxon>
        <taxon>Neoptera</taxon>
        <taxon>Endopterygota</taxon>
        <taxon>Hymenoptera</taxon>
        <taxon>Apocrita</taxon>
        <taxon>Aculeata</taxon>
        <taxon>Vespoidea</taxon>
        <taxon>Vespidae</taxon>
        <taxon>Vespinae</taxon>
        <taxon>Vespula</taxon>
    </lineage>
</organism>
<keyword evidence="5" id="KW-0732">Signal</keyword>
<evidence type="ECO:0000256" key="4">
    <source>
        <dbReference type="ARBA" id="ARBA00023157"/>
    </source>
</evidence>
<evidence type="ECO:0000256" key="2">
    <source>
        <dbReference type="ARBA" id="ARBA00022690"/>
    </source>
</evidence>
<evidence type="ECO:0000313" key="8">
    <source>
        <dbReference type="Proteomes" id="UP000617340"/>
    </source>
</evidence>
<dbReference type="GO" id="GO:0004867">
    <property type="term" value="F:serine-type endopeptidase inhibitor activity"/>
    <property type="evidence" value="ECO:0007669"/>
    <property type="project" value="UniProtKB-KW"/>
</dbReference>
<evidence type="ECO:0000256" key="1">
    <source>
        <dbReference type="ARBA" id="ARBA00007611"/>
    </source>
</evidence>
<dbReference type="Pfam" id="PF01826">
    <property type="entry name" value="TIL"/>
    <property type="match status" value="1"/>
</dbReference>
<feature type="domain" description="TIL" evidence="6">
    <location>
        <begin position="25"/>
        <end position="77"/>
    </location>
</feature>
<name>A0A834NML3_VESGE</name>
<accession>A0A834NML3</accession>
<keyword evidence="8" id="KW-1185">Reference proteome</keyword>
<comment type="caution">
    <text evidence="7">The sequence shown here is derived from an EMBL/GenBank/DDBJ whole genome shotgun (WGS) entry which is preliminary data.</text>
</comment>
<proteinExistence type="inferred from homology"/>
<dbReference type="SUPFAM" id="SSF57567">
    <property type="entry name" value="Serine protease inhibitors"/>
    <property type="match status" value="1"/>
</dbReference>
<feature type="signal peptide" evidence="5">
    <location>
        <begin position="1"/>
        <end position="17"/>
    </location>
</feature>
<dbReference type="EMBL" id="JACSDZ010000002">
    <property type="protein sequence ID" value="KAF7414080.1"/>
    <property type="molecule type" value="Genomic_DNA"/>
</dbReference>